<keyword evidence="3 6" id="KW-1133">Transmembrane helix</keyword>
<gene>
    <name evidence="8" type="primary">20348839</name>
    <name evidence="7" type="ORF">GGTG_08381</name>
</gene>
<dbReference type="STRING" id="644352.J3P4E5"/>
<proteinExistence type="predicted"/>
<evidence type="ECO:0000256" key="3">
    <source>
        <dbReference type="ARBA" id="ARBA00022989"/>
    </source>
</evidence>
<keyword evidence="5 6" id="KW-0472">Membrane</keyword>
<reference evidence="8" key="5">
    <citation type="submission" date="2018-04" db="UniProtKB">
        <authorList>
            <consortium name="EnsemblFungi"/>
        </authorList>
    </citation>
    <scope>IDENTIFICATION</scope>
    <source>
        <strain evidence="8">R3-111a-1</strain>
    </source>
</reference>
<dbReference type="InterPro" id="IPR013946">
    <property type="entry name" value="NCA2-like"/>
</dbReference>
<evidence type="ECO:0000256" key="4">
    <source>
        <dbReference type="ARBA" id="ARBA00023128"/>
    </source>
</evidence>
<dbReference type="RefSeq" id="XP_009224485.1">
    <property type="nucleotide sequence ID" value="XM_009226221.1"/>
</dbReference>
<dbReference type="PANTHER" id="PTHR28234:SF1">
    <property type="entry name" value="NUCLEAR CONTROL OF ATPASE PROTEIN 2"/>
    <property type="match status" value="1"/>
</dbReference>
<name>J3P4E5_GAET3</name>
<accession>J3P4E5</accession>
<reference evidence="8" key="4">
    <citation type="journal article" date="2015" name="G3 (Bethesda)">
        <title>Genome sequences of three phytopathogenic species of the Magnaporthaceae family of fungi.</title>
        <authorList>
            <person name="Okagaki L.H."/>
            <person name="Nunes C.C."/>
            <person name="Sailsbery J."/>
            <person name="Clay B."/>
            <person name="Brown D."/>
            <person name="John T."/>
            <person name="Oh Y."/>
            <person name="Young N."/>
            <person name="Fitzgerald M."/>
            <person name="Haas B.J."/>
            <person name="Zeng Q."/>
            <person name="Young S."/>
            <person name="Adiconis X."/>
            <person name="Fan L."/>
            <person name="Levin J.Z."/>
            <person name="Mitchell T.K."/>
            <person name="Okubara P.A."/>
            <person name="Farman M.L."/>
            <person name="Kohn L.M."/>
            <person name="Birren B."/>
            <person name="Ma L.-J."/>
            <person name="Dean R.A."/>
        </authorList>
    </citation>
    <scope>NUCLEOTIDE SEQUENCE</scope>
    <source>
        <strain evidence="8">R3-111a-1</strain>
    </source>
</reference>
<reference evidence="7" key="3">
    <citation type="submission" date="2010-09" db="EMBL/GenBank/DDBJ databases">
        <title>Annotation of Gaeumannomyces graminis var. tritici R3-111a-1.</title>
        <authorList>
            <consortium name="The Broad Institute Genome Sequencing Platform"/>
            <person name="Ma L.-J."/>
            <person name="Dead R."/>
            <person name="Young S.K."/>
            <person name="Zeng Q."/>
            <person name="Gargeya S."/>
            <person name="Fitzgerald M."/>
            <person name="Haas B."/>
            <person name="Abouelleil A."/>
            <person name="Alvarado L."/>
            <person name="Arachchi H.M."/>
            <person name="Berlin A."/>
            <person name="Brown A."/>
            <person name="Chapman S.B."/>
            <person name="Chen Z."/>
            <person name="Dunbar C."/>
            <person name="Freedman E."/>
            <person name="Gearin G."/>
            <person name="Gellesch M."/>
            <person name="Goldberg J."/>
            <person name="Griggs A."/>
            <person name="Gujja S."/>
            <person name="Heiman D."/>
            <person name="Howarth C."/>
            <person name="Larson L."/>
            <person name="Lui A."/>
            <person name="MacDonald P.J.P."/>
            <person name="Mehta T."/>
            <person name="Montmayeur A."/>
            <person name="Murphy C."/>
            <person name="Neiman D."/>
            <person name="Pearson M."/>
            <person name="Priest M."/>
            <person name="Roberts A."/>
            <person name="Saif S."/>
            <person name="Shea T."/>
            <person name="Shenoy N."/>
            <person name="Sisk P."/>
            <person name="Stolte C."/>
            <person name="Sykes S."/>
            <person name="Yandava C."/>
            <person name="Wortman J."/>
            <person name="Nusbaum C."/>
            <person name="Birren B."/>
        </authorList>
    </citation>
    <scope>NUCLEOTIDE SEQUENCE</scope>
    <source>
        <strain evidence="7">R3-111a-1</strain>
    </source>
</reference>
<evidence type="ECO:0000256" key="2">
    <source>
        <dbReference type="ARBA" id="ARBA00022692"/>
    </source>
</evidence>
<evidence type="ECO:0008006" key="10">
    <source>
        <dbReference type="Google" id="ProtNLM"/>
    </source>
</evidence>
<dbReference type="Proteomes" id="UP000006039">
    <property type="component" value="Unassembled WGS sequence"/>
</dbReference>
<evidence type="ECO:0000256" key="1">
    <source>
        <dbReference type="ARBA" id="ARBA00004225"/>
    </source>
</evidence>
<organism evidence="7">
    <name type="scientific">Gaeumannomyces tritici (strain R3-111a-1)</name>
    <name type="common">Wheat and barley take-all root rot fungus</name>
    <name type="synonym">Gaeumannomyces graminis var. tritici</name>
    <dbReference type="NCBI Taxonomy" id="644352"/>
    <lineage>
        <taxon>Eukaryota</taxon>
        <taxon>Fungi</taxon>
        <taxon>Dikarya</taxon>
        <taxon>Ascomycota</taxon>
        <taxon>Pezizomycotina</taxon>
        <taxon>Sordariomycetes</taxon>
        <taxon>Sordariomycetidae</taxon>
        <taxon>Magnaporthales</taxon>
        <taxon>Magnaporthaceae</taxon>
        <taxon>Gaeumannomyces</taxon>
    </lineage>
</organism>
<reference evidence="9" key="1">
    <citation type="submission" date="2010-07" db="EMBL/GenBank/DDBJ databases">
        <title>The genome sequence of Gaeumannomyces graminis var. tritici strain R3-111a-1.</title>
        <authorList>
            <consortium name="The Broad Institute Genome Sequencing Platform"/>
            <person name="Ma L.-J."/>
            <person name="Dead R."/>
            <person name="Young S."/>
            <person name="Zeng Q."/>
            <person name="Koehrsen M."/>
            <person name="Alvarado L."/>
            <person name="Berlin A."/>
            <person name="Chapman S.B."/>
            <person name="Chen Z."/>
            <person name="Freedman E."/>
            <person name="Gellesch M."/>
            <person name="Goldberg J."/>
            <person name="Griggs A."/>
            <person name="Gujja S."/>
            <person name="Heilman E.R."/>
            <person name="Heiman D."/>
            <person name="Hepburn T."/>
            <person name="Howarth C."/>
            <person name="Jen D."/>
            <person name="Larson L."/>
            <person name="Mehta T."/>
            <person name="Neiman D."/>
            <person name="Pearson M."/>
            <person name="Roberts A."/>
            <person name="Saif S."/>
            <person name="Shea T."/>
            <person name="Shenoy N."/>
            <person name="Sisk P."/>
            <person name="Stolte C."/>
            <person name="Sykes S."/>
            <person name="Walk T."/>
            <person name="White J."/>
            <person name="Yandava C."/>
            <person name="Haas B."/>
            <person name="Nusbaum C."/>
            <person name="Birren B."/>
        </authorList>
    </citation>
    <scope>NUCLEOTIDE SEQUENCE [LARGE SCALE GENOMIC DNA]</scope>
    <source>
        <strain evidence="9">R3-111a-1</strain>
    </source>
</reference>
<evidence type="ECO:0000313" key="8">
    <source>
        <dbReference type="EnsemblFungi" id="EJT74541"/>
    </source>
</evidence>
<dbReference type="PANTHER" id="PTHR28234">
    <property type="entry name" value="NUCLEAR CONTROL OF ATPASE PROTEIN 2"/>
    <property type="match status" value="1"/>
</dbReference>
<comment type="subcellular location">
    <subcellularLocation>
        <location evidence="1">Mitochondrion membrane</location>
        <topology evidence="1">Multi-pass membrane protein</topology>
    </subcellularLocation>
</comment>
<dbReference type="HOGENOM" id="CLU_008227_1_0_1"/>
<dbReference type="OrthoDB" id="413313at2759"/>
<protein>
    <recommendedName>
        <fullName evidence="10">Nuclear control of ATPase protein 2</fullName>
    </recommendedName>
</protein>
<evidence type="ECO:0000256" key="6">
    <source>
        <dbReference type="SAM" id="Phobius"/>
    </source>
</evidence>
<reference evidence="7" key="2">
    <citation type="submission" date="2010-07" db="EMBL/GenBank/DDBJ databases">
        <authorList>
            <consortium name="The Broad Institute Genome Sequencing Platform"/>
            <consortium name="Broad Institute Genome Sequencing Center for Infectious Disease"/>
            <person name="Ma L.-J."/>
            <person name="Dead R."/>
            <person name="Young S."/>
            <person name="Zeng Q."/>
            <person name="Koehrsen M."/>
            <person name="Alvarado L."/>
            <person name="Berlin A."/>
            <person name="Chapman S.B."/>
            <person name="Chen Z."/>
            <person name="Freedman E."/>
            <person name="Gellesch M."/>
            <person name="Goldberg J."/>
            <person name="Griggs A."/>
            <person name="Gujja S."/>
            <person name="Heilman E.R."/>
            <person name="Heiman D."/>
            <person name="Hepburn T."/>
            <person name="Howarth C."/>
            <person name="Jen D."/>
            <person name="Larson L."/>
            <person name="Mehta T."/>
            <person name="Neiman D."/>
            <person name="Pearson M."/>
            <person name="Roberts A."/>
            <person name="Saif S."/>
            <person name="Shea T."/>
            <person name="Shenoy N."/>
            <person name="Sisk P."/>
            <person name="Stolte C."/>
            <person name="Sykes S."/>
            <person name="Walk T."/>
            <person name="White J."/>
            <person name="Yandava C."/>
            <person name="Haas B."/>
            <person name="Nusbaum C."/>
            <person name="Birren B."/>
        </authorList>
    </citation>
    <scope>NUCLEOTIDE SEQUENCE</scope>
    <source>
        <strain evidence="7">R3-111a-1</strain>
    </source>
</reference>
<keyword evidence="4" id="KW-0496">Mitochondrion</keyword>
<dbReference type="eggNOG" id="ENOG502QTT6">
    <property type="taxonomic scope" value="Eukaryota"/>
</dbReference>
<dbReference type="EnsemblFungi" id="EJT74541">
    <property type="protein sequence ID" value="EJT74541"/>
    <property type="gene ID" value="GGTG_08381"/>
</dbReference>
<dbReference type="GO" id="GO:0005741">
    <property type="term" value="C:mitochondrial outer membrane"/>
    <property type="evidence" value="ECO:0007669"/>
    <property type="project" value="TreeGrafter"/>
</dbReference>
<dbReference type="VEuPathDB" id="FungiDB:GGTG_08381"/>
<keyword evidence="2 6" id="KW-0812">Transmembrane</keyword>
<dbReference type="Pfam" id="PF08637">
    <property type="entry name" value="NCA2"/>
    <property type="match status" value="1"/>
</dbReference>
<feature type="transmembrane region" description="Helical" evidence="6">
    <location>
        <begin position="559"/>
        <end position="580"/>
    </location>
</feature>
<dbReference type="AlphaFoldDB" id="J3P4E5"/>
<dbReference type="GeneID" id="20348839"/>
<evidence type="ECO:0000313" key="7">
    <source>
        <dbReference type="EMBL" id="EJT74541.1"/>
    </source>
</evidence>
<dbReference type="EMBL" id="GL385398">
    <property type="protein sequence ID" value="EJT74541.1"/>
    <property type="molecule type" value="Genomic_DNA"/>
</dbReference>
<evidence type="ECO:0000313" key="9">
    <source>
        <dbReference type="Proteomes" id="UP000006039"/>
    </source>
</evidence>
<sequence length="686" mass="77006">MSFVEDRVRRLDSQIDRICLAPQAVHERDQDLETFADGDQEAGEGEGSHATPFNAAVLSSPRVAESLRIVKALSSTATSHSLLDADRIRSLILQSGLVHTDAGLDEFQAKSPQETEIDWLLISKATLQVYGLMFNTLLDQIIPLSNDIWYWDEVLSSYTYSSLYTVQTSPVRLWDWTKDVASESKIRLRRMQRSPMAIFEAGGPQTSTSARWARFYGVVRESITERSLSNVQRSILSPISLCRAQAKQKQSQLKRLRDMMACGLGVLIDEALSFGAEDEAKGAINSTENTNREWRGFVERSVVLMNLVVKEVLVAEAGTTELENRVFRGIEMDPELSIHAQDVAGIHKPSVLARRLMAILDTSLPDHVAATSQIVQQNGRPSRAVRYWLPATMLLLSSSTILRILVRRQHDILQWAADLGTTTTDFWFNWVVEPVRKIIGTIRHDNSSEIAIMSRDSLRADRESLERMVVEFALERPELAVGEGSSALTDGQVAEIRAKVREGDVTTVLRAYEKELKKPLIGAVRGDLVRSLLIQVQKTKVDLETAISGIDALLKSQELVFGFVGLTPGVLVSVAVFQYLRTLMGGRRGLRRSERAVKAMRVLRKMDRILAEAAMNPSNDNLLSYKEYGLMVCEVHMLRKLVRGMMPADIEKEFLEDLDDVANVKGVTAQIRALDRIRWAYSKWLR</sequence>
<evidence type="ECO:0000256" key="5">
    <source>
        <dbReference type="ARBA" id="ARBA00023136"/>
    </source>
</evidence>
<keyword evidence="9" id="KW-1185">Reference proteome</keyword>